<dbReference type="RefSeq" id="WP_062389255.1">
    <property type="nucleotide sequence ID" value="NZ_CP014750.1"/>
</dbReference>
<dbReference type="AlphaFoldDB" id="A0A142CVG0"/>
<accession>A0A142CVG0</accession>
<dbReference type="InterPro" id="IPR026486">
    <property type="entry name" value="CHP_AF_0576"/>
</dbReference>
<dbReference type="Proteomes" id="UP000073604">
    <property type="component" value="Chromosome"/>
</dbReference>
<dbReference type="OrthoDB" id="102522at2157"/>
<evidence type="ECO:0000313" key="1">
    <source>
        <dbReference type="EMBL" id="AMQ18762.1"/>
    </source>
</evidence>
<evidence type="ECO:0000313" key="2">
    <source>
        <dbReference type="Proteomes" id="UP000073604"/>
    </source>
</evidence>
<protein>
    <submittedName>
        <fullName evidence="1">TIGR04140 family protein</fullName>
    </submittedName>
</protein>
<name>A0A142CVG0_9EURY</name>
<keyword evidence="2" id="KW-1185">Reference proteome</keyword>
<dbReference type="KEGG" id="tpep:A0127_06040"/>
<dbReference type="EMBL" id="CP014750">
    <property type="protein sequence ID" value="AMQ18762.1"/>
    <property type="molecule type" value="Genomic_DNA"/>
</dbReference>
<dbReference type="NCBIfam" id="TIGR04140">
    <property type="entry name" value="chp_AF_0576"/>
    <property type="match status" value="1"/>
</dbReference>
<gene>
    <name evidence="1" type="ORF">A0127_06040</name>
</gene>
<proteinExistence type="predicted"/>
<dbReference type="GeneID" id="27140090"/>
<reference evidence="2" key="1">
    <citation type="submission" date="2016-03" db="EMBL/GenBank/DDBJ databases">
        <authorList>
            <person name="Oger P.M."/>
        </authorList>
    </citation>
    <scope>NUCLEOTIDE SEQUENCE [LARGE SCALE GENOMIC DNA]</scope>
    <source>
        <strain evidence="2">OG-1</strain>
    </source>
</reference>
<organism evidence="1 2">
    <name type="scientific">Thermococcus peptonophilus</name>
    <dbReference type="NCBI Taxonomy" id="53952"/>
    <lineage>
        <taxon>Archaea</taxon>
        <taxon>Methanobacteriati</taxon>
        <taxon>Methanobacteriota</taxon>
        <taxon>Thermococci</taxon>
        <taxon>Thermococcales</taxon>
        <taxon>Thermococcaceae</taxon>
        <taxon>Thermococcus</taxon>
    </lineage>
</organism>
<sequence>MKLEILTPIPLEELEELRRRSGAEVSLRLLEVTRRNRIPLNRVLIEGEEGEVKRFMGSLMRARAGG</sequence>
<dbReference type="STRING" id="53952.A0127_06040"/>